<protein>
    <recommendedName>
        <fullName evidence="4">Membrane protein implicated in regulation of membrane protease activity</fullName>
    </recommendedName>
</protein>
<comment type="caution">
    <text evidence="2">The sequence shown here is derived from an EMBL/GenBank/DDBJ whole genome shotgun (WGS) entry which is preliminary data.</text>
</comment>
<evidence type="ECO:0000313" key="3">
    <source>
        <dbReference type="Proteomes" id="UP000887222"/>
    </source>
</evidence>
<feature type="transmembrane region" description="Helical" evidence="1">
    <location>
        <begin position="47"/>
        <end position="65"/>
    </location>
</feature>
<name>A0ABQ4Q202_9BURK</name>
<reference evidence="2 3" key="1">
    <citation type="journal article" date="2022" name="Int. J. Syst. Evol. Microbiol.">
        <title>Noviherbaspirillum aridicola sp. nov., isolated from an arid soil in Pakistan.</title>
        <authorList>
            <person name="Khan I.U."/>
            <person name="Saqib M."/>
            <person name="Amin A."/>
            <person name="Hussain F."/>
            <person name="Li L."/>
            <person name="Liu Y.H."/>
            <person name="Fang B.Z."/>
            <person name="Ahmed I."/>
            <person name="Li W.J."/>
        </authorList>
    </citation>
    <scope>NUCLEOTIDE SEQUENCE [LARGE SCALE GENOMIC DNA]</scope>
    <source>
        <strain evidence="2 3">NCCP-691</strain>
    </source>
</reference>
<proteinExistence type="predicted"/>
<keyword evidence="3" id="KW-1185">Reference proteome</keyword>
<keyword evidence="1" id="KW-0812">Transmembrane</keyword>
<evidence type="ECO:0008006" key="4">
    <source>
        <dbReference type="Google" id="ProtNLM"/>
    </source>
</evidence>
<dbReference type="Proteomes" id="UP000887222">
    <property type="component" value="Unassembled WGS sequence"/>
</dbReference>
<dbReference type="RefSeq" id="WP_220807372.1">
    <property type="nucleotide sequence ID" value="NZ_BPMK01000004.1"/>
</dbReference>
<sequence length="143" mass="14978">MSGWMIWFALAGALVVFEMLSGTFYLLMIAIGLAVGGTAALAGLDPTLQFLLAGVTGVIATFVLYRSRAGRGAPAPSARNPDINLDVGQALTVGAWNSDGKTARADYRGAAWDIELEPGSEPVPGKFVIREVRGSRLVVANAQ</sequence>
<accession>A0ABQ4Q202</accession>
<keyword evidence="1" id="KW-1133">Transmembrane helix</keyword>
<keyword evidence="1" id="KW-0472">Membrane</keyword>
<organism evidence="2 3">
    <name type="scientific">Noviherbaspirillum aridicola</name>
    <dbReference type="NCBI Taxonomy" id="2849687"/>
    <lineage>
        <taxon>Bacteria</taxon>
        <taxon>Pseudomonadati</taxon>
        <taxon>Pseudomonadota</taxon>
        <taxon>Betaproteobacteria</taxon>
        <taxon>Burkholderiales</taxon>
        <taxon>Oxalobacteraceae</taxon>
        <taxon>Noviherbaspirillum</taxon>
    </lineage>
</organism>
<gene>
    <name evidence="2" type="ORF">NCCP691_12210</name>
</gene>
<evidence type="ECO:0000256" key="1">
    <source>
        <dbReference type="SAM" id="Phobius"/>
    </source>
</evidence>
<dbReference type="EMBL" id="BPMK01000004">
    <property type="protein sequence ID" value="GIZ51207.1"/>
    <property type="molecule type" value="Genomic_DNA"/>
</dbReference>
<evidence type="ECO:0000313" key="2">
    <source>
        <dbReference type="EMBL" id="GIZ51207.1"/>
    </source>
</evidence>
<feature type="transmembrane region" description="Helical" evidence="1">
    <location>
        <begin position="7"/>
        <end position="35"/>
    </location>
</feature>